<keyword evidence="16" id="KW-0472">Membrane</keyword>
<evidence type="ECO:0000256" key="9">
    <source>
        <dbReference type="ARBA" id="ARBA00022692"/>
    </source>
</evidence>
<feature type="binding site" description="in dimeric form" evidence="20">
    <location>
        <position position="288"/>
    </location>
    <ligand>
        <name>Ca(2+)</name>
        <dbReference type="ChEBI" id="CHEBI:29108"/>
        <label>1</label>
    </ligand>
</feature>
<dbReference type="GO" id="GO:0004623">
    <property type="term" value="F:phospholipase A2 activity"/>
    <property type="evidence" value="ECO:0007669"/>
    <property type="project" value="UniProtKB-EC"/>
</dbReference>
<evidence type="ECO:0000256" key="20">
    <source>
        <dbReference type="PIRSR" id="PIRSR603187-2"/>
    </source>
</evidence>
<evidence type="ECO:0000256" key="19">
    <source>
        <dbReference type="PIRSR" id="PIRSR603187-1"/>
    </source>
</evidence>
<gene>
    <name evidence="21" type="ORF">AXK11_01780</name>
</gene>
<dbReference type="PANTHER" id="PTHR40457:SF1">
    <property type="entry name" value="PHOSPHOLIPASE A1"/>
    <property type="match status" value="1"/>
</dbReference>
<comment type="catalytic activity">
    <reaction evidence="1">
        <text>a 1,2-diacyl-sn-glycero-3-phosphocholine + H2O = a 2-acyl-sn-glycero-3-phosphocholine + a fatty acid + H(+)</text>
        <dbReference type="Rhea" id="RHEA:18689"/>
        <dbReference type="ChEBI" id="CHEBI:15377"/>
        <dbReference type="ChEBI" id="CHEBI:15378"/>
        <dbReference type="ChEBI" id="CHEBI:28868"/>
        <dbReference type="ChEBI" id="CHEBI:57643"/>
        <dbReference type="ChEBI" id="CHEBI:57875"/>
        <dbReference type="EC" id="3.1.1.32"/>
    </reaction>
</comment>
<keyword evidence="22" id="KW-1185">Reference proteome</keyword>
<evidence type="ECO:0000256" key="7">
    <source>
        <dbReference type="ARBA" id="ARBA00013278"/>
    </source>
</evidence>
<dbReference type="Gene3D" id="2.40.230.10">
    <property type="entry name" value="Phospholipase A1"/>
    <property type="match status" value="1"/>
</dbReference>
<comment type="cofactor">
    <cofactor evidence="20">
        <name>Ca(2+)</name>
        <dbReference type="ChEBI" id="CHEBI:29108"/>
    </cofactor>
    <text evidence="20">Binds 1 Ca(2+) ion per monomer.</text>
</comment>
<reference evidence="22" key="1">
    <citation type="submission" date="2016-02" db="EMBL/GenBank/DDBJ databases">
        <authorList>
            <person name="Sanders J.G."/>
            <person name="Lin J.Y."/>
            <person name="Wertz J.T."/>
            <person name="Russell J.A."/>
            <person name="Moreau C.S."/>
            <person name="Powell S."/>
        </authorList>
    </citation>
    <scope>NUCLEOTIDE SEQUENCE [LARGE SCALE GENOMIC DNA]</scope>
    <source>
        <strain evidence="22">CAG34</strain>
    </source>
</reference>
<dbReference type="InterPro" id="IPR003187">
    <property type="entry name" value="PLipase_A1"/>
</dbReference>
<evidence type="ECO:0000256" key="5">
    <source>
        <dbReference type="ARBA" id="ARBA00011702"/>
    </source>
</evidence>
<keyword evidence="15" id="KW-0443">Lipid metabolism</keyword>
<keyword evidence="17" id="KW-0998">Cell outer membrane</keyword>
<keyword evidence="12" id="KW-0378">Hydrolase</keyword>
<dbReference type="AlphaFoldDB" id="A0A139STJ0"/>
<dbReference type="EMBL" id="LSZQ01000011">
    <property type="protein sequence ID" value="KXU37903.1"/>
    <property type="molecule type" value="Genomic_DNA"/>
</dbReference>
<evidence type="ECO:0000313" key="22">
    <source>
        <dbReference type="Proteomes" id="UP000070058"/>
    </source>
</evidence>
<comment type="similarity">
    <text evidence="4">Belongs to the phospholipase A1 family.</text>
</comment>
<dbReference type="InterPro" id="IPR036541">
    <property type="entry name" value="PLipase_A1_sf"/>
</dbReference>
<evidence type="ECO:0000256" key="14">
    <source>
        <dbReference type="ARBA" id="ARBA00022963"/>
    </source>
</evidence>
<name>A0A139STJ0_9BACT</name>
<keyword evidence="14" id="KW-0442">Lipid degradation</keyword>
<dbReference type="SUPFAM" id="SSF56931">
    <property type="entry name" value="Outer membrane phospholipase A (OMPLA)"/>
    <property type="match status" value="1"/>
</dbReference>
<feature type="binding site" description="in dimeric form" evidence="20">
    <location>
        <position position="202"/>
    </location>
    <ligand>
        <name>Ca(2+)</name>
        <dbReference type="ChEBI" id="CHEBI:29108"/>
        <label>1</label>
    </ligand>
</feature>
<evidence type="ECO:0000256" key="12">
    <source>
        <dbReference type="ARBA" id="ARBA00022801"/>
    </source>
</evidence>
<protein>
    <recommendedName>
        <fullName evidence="18">Phosphatidylcholine 1-acylhydrolase</fullName>
        <ecNumber evidence="6">3.1.1.32</ecNumber>
        <ecNumber evidence="7">3.1.1.4</ecNumber>
    </recommendedName>
</protein>
<evidence type="ECO:0000256" key="11">
    <source>
        <dbReference type="ARBA" id="ARBA00022729"/>
    </source>
</evidence>
<dbReference type="GO" id="GO:0009279">
    <property type="term" value="C:cell outer membrane"/>
    <property type="evidence" value="ECO:0007669"/>
    <property type="project" value="UniProtKB-SubCell"/>
</dbReference>
<comment type="catalytic activity">
    <reaction evidence="2">
        <text>a 1,2-diacyl-sn-glycero-3-phosphocholine + H2O = a 1-acyl-sn-glycero-3-phosphocholine + a fatty acid + H(+)</text>
        <dbReference type="Rhea" id="RHEA:15801"/>
        <dbReference type="ChEBI" id="CHEBI:15377"/>
        <dbReference type="ChEBI" id="CHEBI:15378"/>
        <dbReference type="ChEBI" id="CHEBI:28868"/>
        <dbReference type="ChEBI" id="CHEBI:57643"/>
        <dbReference type="ChEBI" id="CHEBI:58168"/>
        <dbReference type="EC" id="3.1.1.4"/>
    </reaction>
</comment>
<evidence type="ECO:0000256" key="15">
    <source>
        <dbReference type="ARBA" id="ARBA00023098"/>
    </source>
</evidence>
<comment type="subunit">
    <text evidence="5">Homodimer; dimerization is reversible, and the dimeric form is the active one.</text>
</comment>
<keyword evidence="9" id="KW-0812">Transmembrane</keyword>
<feature type="binding site" description="in dimeric form" evidence="20">
    <location>
        <position position="251"/>
    </location>
    <ligand>
        <name>Ca(2+)</name>
        <dbReference type="ChEBI" id="CHEBI:29108"/>
        <label>1</label>
    </ligand>
</feature>
<dbReference type="GO" id="GO:0046872">
    <property type="term" value="F:metal ion binding"/>
    <property type="evidence" value="ECO:0007669"/>
    <property type="project" value="UniProtKB-KW"/>
</dbReference>
<evidence type="ECO:0000256" key="18">
    <source>
        <dbReference type="ARBA" id="ARBA00032375"/>
    </source>
</evidence>
<dbReference type="Proteomes" id="UP000070058">
    <property type="component" value="Unassembled WGS sequence"/>
</dbReference>
<accession>A0A139STJ0</accession>
<dbReference type="STRING" id="1548207.AXK11_01780"/>
<dbReference type="PANTHER" id="PTHR40457">
    <property type="entry name" value="PHOSPHOLIPASE A1"/>
    <property type="match status" value="1"/>
</dbReference>
<evidence type="ECO:0000256" key="16">
    <source>
        <dbReference type="ARBA" id="ARBA00023136"/>
    </source>
</evidence>
<keyword evidence="11" id="KW-0732">Signal</keyword>
<evidence type="ECO:0000256" key="10">
    <source>
        <dbReference type="ARBA" id="ARBA00022723"/>
    </source>
</evidence>
<evidence type="ECO:0000256" key="1">
    <source>
        <dbReference type="ARBA" id="ARBA00000111"/>
    </source>
</evidence>
<evidence type="ECO:0000256" key="8">
    <source>
        <dbReference type="ARBA" id="ARBA00022452"/>
    </source>
</evidence>
<dbReference type="PRINTS" id="PR01486">
    <property type="entry name" value="PHPHLIPASEA1"/>
</dbReference>
<dbReference type="GO" id="GO:0016042">
    <property type="term" value="P:lipid catabolic process"/>
    <property type="evidence" value="ECO:0007669"/>
    <property type="project" value="UniProtKB-KW"/>
</dbReference>
<evidence type="ECO:0000313" key="21">
    <source>
        <dbReference type="EMBL" id="KXU37903.1"/>
    </source>
</evidence>
<dbReference type="EC" id="3.1.1.4" evidence="7"/>
<evidence type="ECO:0000256" key="17">
    <source>
        <dbReference type="ARBA" id="ARBA00023237"/>
    </source>
</evidence>
<evidence type="ECO:0000256" key="3">
    <source>
        <dbReference type="ARBA" id="ARBA00004571"/>
    </source>
</evidence>
<evidence type="ECO:0000256" key="4">
    <source>
        <dbReference type="ARBA" id="ARBA00010525"/>
    </source>
</evidence>
<comment type="subcellular location">
    <subcellularLocation>
        <location evidence="3">Cell outer membrane</location>
        <topology evidence="3">Multi-pass membrane protein</topology>
    </subcellularLocation>
</comment>
<keyword evidence="13 20" id="KW-0106">Calcium</keyword>
<dbReference type="Pfam" id="PF02253">
    <property type="entry name" value="PLA1"/>
    <property type="match status" value="1"/>
</dbReference>
<keyword evidence="8" id="KW-1134">Transmembrane beta strand</keyword>
<feature type="active site" description="Proton acceptor" evidence="19">
    <location>
        <position position="241"/>
    </location>
</feature>
<keyword evidence="10 20" id="KW-0479">Metal-binding</keyword>
<dbReference type="EC" id="3.1.1.32" evidence="6"/>
<feature type="active site" description="Nucleophile" evidence="19">
    <location>
        <position position="243"/>
    </location>
</feature>
<organism evidence="21 22">
    <name type="scientific">Cephaloticoccus primus</name>
    <dbReference type="NCBI Taxonomy" id="1548207"/>
    <lineage>
        <taxon>Bacteria</taxon>
        <taxon>Pseudomonadati</taxon>
        <taxon>Verrucomicrobiota</taxon>
        <taxon>Opitutia</taxon>
        <taxon>Opitutales</taxon>
        <taxon>Opitutaceae</taxon>
        <taxon>Cephaloticoccus</taxon>
    </lineage>
</organism>
<comment type="caution">
    <text evidence="21">The sequence shown here is derived from an EMBL/GenBank/DDBJ whole genome shotgun (WGS) entry which is preliminary data.</text>
</comment>
<proteinExistence type="inferred from homology"/>
<sequence length="378" mass="42375">MFNLVAPAEALPAGGEVRVGLWVLNPDAEEAKLPLPEQVEGTLLSESGRWRVTLRTAAQEPGVSVNAGGFAVREYVLTLPPAAEGILILEVNEPAAARVALRVDAALPAHTESDFAAPPLRHSTPRRTAEAAIQRTFSERFGLHEPIYFLYGNEPQGAKYQFSFKYRLLGDDRARSGERSTAVRRVYFGYTQRSLWDIDSLSSPFYDSSYMPEFFYESQRVFDEEQSGGLQFLGYQIGAKHESNGRAGPDSRSLNTVYFRPAVTFGKLDSWHLIVAPRFSAYVWDVDDNPDISRYRGYTELQTILQWGDGVSLAALGRLGRGGHKGGLQLDLTIPMTFERFFDFAAYFHIQYWNGYGESLLDYNKHGDALRFGFSLLR</sequence>
<evidence type="ECO:0000256" key="6">
    <source>
        <dbReference type="ARBA" id="ARBA00013179"/>
    </source>
</evidence>
<evidence type="ECO:0000256" key="13">
    <source>
        <dbReference type="ARBA" id="ARBA00022837"/>
    </source>
</evidence>
<evidence type="ECO:0000256" key="2">
    <source>
        <dbReference type="ARBA" id="ARBA00001604"/>
    </source>
</evidence>
<feature type="binding site" description="in dimeric form" evidence="20">
    <location>
        <position position="246"/>
    </location>
    <ligand>
        <name>Ca(2+)</name>
        <dbReference type="ChEBI" id="CHEBI:29108"/>
        <label>1</label>
    </ligand>
</feature>
<dbReference type="GO" id="GO:0008970">
    <property type="term" value="F:phospholipase A1 activity"/>
    <property type="evidence" value="ECO:0007669"/>
    <property type="project" value="UniProtKB-EC"/>
</dbReference>